<protein>
    <submittedName>
        <fullName evidence="6">ATPase, AFG1-like</fullName>
    </submittedName>
</protein>
<dbReference type="GeneID" id="9832459"/>
<evidence type="ECO:0000313" key="7">
    <source>
        <dbReference type="Proteomes" id="UP000009170"/>
    </source>
</evidence>
<keyword evidence="3" id="KW-0106">Calcium</keyword>
<gene>
    <name evidence="6" type="ORF">OT_ostta01g00630</name>
</gene>
<name>A0A090LX79_OSTTA</name>
<dbReference type="PROSITE" id="PS50222">
    <property type="entry name" value="EF_HAND_2"/>
    <property type="match status" value="1"/>
</dbReference>
<feature type="domain" description="EF-hand" evidence="5">
    <location>
        <begin position="460"/>
        <end position="495"/>
    </location>
</feature>
<dbReference type="GO" id="GO:0005509">
    <property type="term" value="F:calcium ion binding"/>
    <property type="evidence" value="ECO:0007669"/>
    <property type="project" value="InterPro"/>
</dbReference>
<evidence type="ECO:0000256" key="3">
    <source>
        <dbReference type="ARBA" id="ARBA00022837"/>
    </source>
</evidence>
<dbReference type="GO" id="GO:0005524">
    <property type="term" value="F:ATP binding"/>
    <property type="evidence" value="ECO:0007669"/>
    <property type="project" value="UniProtKB-KW"/>
</dbReference>
<dbReference type="Gene3D" id="1.10.238.10">
    <property type="entry name" value="EF-hand"/>
    <property type="match status" value="1"/>
</dbReference>
<evidence type="ECO:0000313" key="6">
    <source>
        <dbReference type="EMBL" id="CEF96510.1"/>
    </source>
</evidence>
<accession>A0A090LX79</accession>
<dbReference type="Gene3D" id="3.40.50.300">
    <property type="entry name" value="P-loop containing nucleotide triphosphate hydrolases"/>
    <property type="match status" value="1"/>
</dbReference>
<dbReference type="InterPro" id="IPR011992">
    <property type="entry name" value="EF-hand-dom_pair"/>
</dbReference>
<dbReference type="STRING" id="70448.A0A090LX79"/>
<evidence type="ECO:0000256" key="2">
    <source>
        <dbReference type="ARBA" id="ARBA00022741"/>
    </source>
</evidence>
<dbReference type="OrthoDB" id="497816at2759"/>
<dbReference type="InterPro" id="IPR018247">
    <property type="entry name" value="EF_Hand_1_Ca_BS"/>
</dbReference>
<reference evidence="6 7" key="2">
    <citation type="journal article" date="2014" name="BMC Genomics">
        <title>An improved genome of the model marine alga Ostreococcus tauri unfolds by assessing Illumina de novo assemblies.</title>
        <authorList>
            <person name="Blanc-Mathieu R."/>
            <person name="Verhelst B."/>
            <person name="Derelle E."/>
            <person name="Rombauts S."/>
            <person name="Bouget F.Y."/>
            <person name="Carre I."/>
            <person name="Chateau A."/>
            <person name="Eyre-Walker A."/>
            <person name="Grimsley N."/>
            <person name="Moreau H."/>
            <person name="Piegu B."/>
            <person name="Rivals E."/>
            <person name="Schackwitz W."/>
            <person name="Van de Peer Y."/>
            <person name="Piganeau G."/>
        </authorList>
    </citation>
    <scope>NUCLEOTIDE SEQUENCE [LARGE SCALE GENOMIC DNA]</scope>
    <source>
        <strain evidence="7">OTTH 0595 / CCAP 157/2 / RCC745</strain>
    </source>
</reference>
<keyword evidence="2" id="KW-0547">Nucleotide-binding</keyword>
<dbReference type="Proteomes" id="UP000009170">
    <property type="component" value="Unassembled WGS sequence"/>
</dbReference>
<dbReference type="GO" id="GO:0009507">
    <property type="term" value="C:chloroplast"/>
    <property type="evidence" value="ECO:0007669"/>
    <property type="project" value="TreeGrafter"/>
</dbReference>
<comment type="caution">
    <text evidence="6">The sequence shown here is derived from an EMBL/GenBank/DDBJ whole genome shotgun (WGS) entry which is preliminary data.</text>
</comment>
<dbReference type="PANTHER" id="PTHR12169">
    <property type="entry name" value="ATPASE N2B"/>
    <property type="match status" value="1"/>
</dbReference>
<dbReference type="AlphaFoldDB" id="A0A090LX79"/>
<reference evidence="7" key="1">
    <citation type="journal article" date="2006" name="Proc. Natl. Acad. Sci. U.S.A.">
        <title>Genome analysis of the smallest free-living eukaryote Ostreococcus tauri unveils many unique features.</title>
        <authorList>
            <person name="Derelle E."/>
            <person name="Ferraz C."/>
            <person name="Rombauts S."/>
            <person name="Rouze P."/>
            <person name="Worden A.Z."/>
            <person name="Robbens S."/>
            <person name="Partensky F."/>
            <person name="Degroeve S."/>
            <person name="Echeynie S."/>
            <person name="Cooke R."/>
            <person name="Saeys Y."/>
            <person name="Wuyts J."/>
            <person name="Jabbari K."/>
            <person name="Bowler C."/>
            <person name="Panaud O."/>
            <person name="Piegu B."/>
            <person name="Ball S.G."/>
            <person name="Ral J.-P."/>
            <person name="Bouget F.-Y."/>
            <person name="Piganeau G."/>
            <person name="De Baets B."/>
            <person name="Picard A."/>
            <person name="Delseny M."/>
            <person name="Demaille J."/>
            <person name="Van de Peer Y."/>
            <person name="Moreau H."/>
        </authorList>
    </citation>
    <scope>NUCLEOTIDE SEQUENCE [LARGE SCALE GENOMIC DNA]</scope>
    <source>
        <strain evidence="7">OTTH 0595 / CCAP 157/2 / RCC745</strain>
    </source>
</reference>
<keyword evidence="7" id="KW-1185">Reference proteome</keyword>
<keyword evidence="4" id="KW-0067">ATP-binding</keyword>
<dbReference type="Pfam" id="PF03969">
    <property type="entry name" value="AFG1_ATPase"/>
    <property type="match status" value="1"/>
</dbReference>
<dbReference type="InterPro" id="IPR002048">
    <property type="entry name" value="EF_hand_dom"/>
</dbReference>
<dbReference type="GO" id="GO:0016887">
    <property type="term" value="F:ATP hydrolysis activity"/>
    <property type="evidence" value="ECO:0007669"/>
    <property type="project" value="InterPro"/>
</dbReference>
<dbReference type="GO" id="GO:0005739">
    <property type="term" value="C:mitochondrion"/>
    <property type="evidence" value="ECO:0007669"/>
    <property type="project" value="TreeGrafter"/>
</dbReference>
<proteinExistence type="inferred from homology"/>
<dbReference type="NCBIfam" id="NF040713">
    <property type="entry name" value="ZapE"/>
    <property type="match status" value="1"/>
</dbReference>
<evidence type="ECO:0000259" key="5">
    <source>
        <dbReference type="PROSITE" id="PS50222"/>
    </source>
</evidence>
<evidence type="ECO:0000256" key="4">
    <source>
        <dbReference type="ARBA" id="ARBA00022840"/>
    </source>
</evidence>
<comment type="similarity">
    <text evidence="1">Belongs to the AFG1 ATPase family.</text>
</comment>
<dbReference type="SUPFAM" id="SSF47473">
    <property type="entry name" value="EF-hand"/>
    <property type="match status" value="1"/>
</dbReference>
<dbReference type="RefSeq" id="XP_022838135.1">
    <property type="nucleotide sequence ID" value="XM_022985236.1"/>
</dbReference>
<dbReference type="KEGG" id="ota:OT_ostta01g00630"/>
<organism evidence="6 7">
    <name type="scientific">Ostreococcus tauri</name>
    <name type="common">Marine green alga</name>
    <dbReference type="NCBI Taxonomy" id="70448"/>
    <lineage>
        <taxon>Eukaryota</taxon>
        <taxon>Viridiplantae</taxon>
        <taxon>Chlorophyta</taxon>
        <taxon>Mamiellophyceae</taxon>
        <taxon>Mamiellales</taxon>
        <taxon>Bathycoccaceae</taxon>
        <taxon>Ostreococcus</taxon>
    </lineage>
</organism>
<dbReference type="SUPFAM" id="SSF52540">
    <property type="entry name" value="P-loop containing nucleoside triphosphate hydrolases"/>
    <property type="match status" value="1"/>
</dbReference>
<dbReference type="EMBL" id="CAID01000001">
    <property type="protein sequence ID" value="CEF96510.1"/>
    <property type="molecule type" value="Genomic_DNA"/>
</dbReference>
<dbReference type="InterPro" id="IPR005654">
    <property type="entry name" value="ATPase_AFG1-like"/>
</dbReference>
<dbReference type="FunCoup" id="A0A090LX79">
    <property type="interactions" value="1654"/>
</dbReference>
<dbReference type="InterPro" id="IPR027417">
    <property type="entry name" value="P-loop_NTPase"/>
</dbReference>
<dbReference type="InParanoid" id="A0A090LX79"/>
<dbReference type="PROSITE" id="PS00018">
    <property type="entry name" value="EF_HAND_1"/>
    <property type="match status" value="1"/>
</dbReference>
<evidence type="ECO:0000256" key="1">
    <source>
        <dbReference type="ARBA" id="ARBA00010322"/>
    </source>
</evidence>
<dbReference type="PANTHER" id="PTHR12169:SF26">
    <property type="entry name" value="EF-HAND DOMAIN-CONTAINING PROTEIN"/>
    <property type="match status" value="1"/>
</dbReference>
<sequence length="545" mass="61348">MARAMVGGLAVSRAWTRGASTAATATGTALGSGIDFKKRVVGDETPSAFHARLVREGVARADDAQAMALEVLDDVYARARAGRAASGVMAETTAWRTLAGWLRAETTRRTADERDRGRGGAYVHGGPGSGKTFVMDLFYATLEGKDGVEKRREHFHSFMIDTHTRLHKLKDSGSSSDTVRVYAKELARETRVLCLDEFQIVDVADAMIIRRLLENLWEEGVLLVTTSNRHPDELYKNGLNRSQFLPCIDEIKHRCIVHEMASERDYRLTGARGGDDHVTWKSGGDESERELWLMERLKTLAGERQLKPLQIAISGRIVHVRRAGGGIAHFDFQELCDSALGAADYTALASIFNTIGVGHVPILGADRFDLVRRFITFVDVMYEHKVKVFISAAASPQTMYRSSDATATSSRKDAARDEEFAWDRTVSRLMEMQTKEFQEAAWNPKAGSWLLEQARVTEVLPAQVLRSLWQRYDRNRDNVLDETELEDLIADLNHLRSGHRHVSEEQLDAVMSIVSRQSEKQNRYITRDEFELYGHRAMLECMRDR</sequence>